<protein>
    <recommendedName>
        <fullName evidence="2">Cystatin domain-containing protein</fullName>
    </recommendedName>
</protein>
<evidence type="ECO:0000256" key="1">
    <source>
        <dbReference type="SAM" id="SignalP"/>
    </source>
</evidence>
<dbReference type="Proteomes" id="UP000770717">
    <property type="component" value="Unassembled WGS sequence"/>
</dbReference>
<keyword evidence="1" id="KW-0732">Signal</keyword>
<feature type="signal peptide" evidence="1">
    <location>
        <begin position="1"/>
        <end position="19"/>
    </location>
</feature>
<dbReference type="PANTHER" id="PTHR47141">
    <property type="entry name" value="CYSTATIN-F"/>
    <property type="match status" value="1"/>
</dbReference>
<dbReference type="PANTHER" id="PTHR47141:SF1">
    <property type="entry name" value="CYSTATIN-F"/>
    <property type="match status" value="1"/>
</dbReference>
<feature type="domain" description="Cystatin" evidence="2">
    <location>
        <begin position="44"/>
        <end position="86"/>
    </location>
</feature>
<accession>A0A8J6JR72</accession>
<evidence type="ECO:0000259" key="2">
    <source>
        <dbReference type="Pfam" id="PF00031"/>
    </source>
</evidence>
<reference evidence="3" key="1">
    <citation type="thesis" date="2020" institute="ProQuest LLC" country="789 East Eisenhower Parkway, Ann Arbor, MI, USA">
        <title>Comparative Genomics and Chromosome Evolution.</title>
        <authorList>
            <person name="Mudd A.B."/>
        </authorList>
    </citation>
    <scope>NUCLEOTIDE SEQUENCE</scope>
    <source>
        <strain evidence="3">HN-11 Male</strain>
        <tissue evidence="3">Kidney and liver</tissue>
    </source>
</reference>
<dbReference type="GO" id="GO:0031643">
    <property type="term" value="P:positive regulation of myelination"/>
    <property type="evidence" value="ECO:0007669"/>
    <property type="project" value="TreeGrafter"/>
</dbReference>
<dbReference type="GO" id="GO:0006955">
    <property type="term" value="P:immune response"/>
    <property type="evidence" value="ECO:0007669"/>
    <property type="project" value="InterPro"/>
</dbReference>
<dbReference type="GO" id="GO:0004869">
    <property type="term" value="F:cysteine-type endopeptidase inhibitor activity"/>
    <property type="evidence" value="ECO:0007669"/>
    <property type="project" value="InterPro"/>
</dbReference>
<proteinExistence type="predicted"/>
<dbReference type="GO" id="GO:1903979">
    <property type="term" value="P:negative regulation of microglial cell activation"/>
    <property type="evidence" value="ECO:0007669"/>
    <property type="project" value="TreeGrafter"/>
</dbReference>
<dbReference type="InterPro" id="IPR046350">
    <property type="entry name" value="Cystatin_sf"/>
</dbReference>
<evidence type="ECO:0000313" key="3">
    <source>
        <dbReference type="EMBL" id="KAG9470343.1"/>
    </source>
</evidence>
<dbReference type="GO" id="GO:0005764">
    <property type="term" value="C:lysosome"/>
    <property type="evidence" value="ECO:0007669"/>
    <property type="project" value="TreeGrafter"/>
</dbReference>
<sequence length="111" mass="12233">MAAAWSWGVLLFLAVSASAGAMTDVQKGTAAPGFPRNVSTNDPEVKKAVVKGIKYLLTVELAETVCRKNTEYILDDCDFQKGRLKMVVTCYSEVWKISWLNVEKVTVLKCS</sequence>
<dbReference type="GO" id="GO:0005794">
    <property type="term" value="C:Golgi apparatus"/>
    <property type="evidence" value="ECO:0007669"/>
    <property type="project" value="TreeGrafter"/>
</dbReference>
<comment type="caution">
    <text evidence="3">The sequence shown here is derived from an EMBL/GenBank/DDBJ whole genome shotgun (WGS) entry which is preliminary data.</text>
</comment>
<dbReference type="GO" id="GO:0005783">
    <property type="term" value="C:endoplasmic reticulum"/>
    <property type="evidence" value="ECO:0007669"/>
    <property type="project" value="TreeGrafter"/>
</dbReference>
<dbReference type="GO" id="GO:0005770">
    <property type="term" value="C:late endosome"/>
    <property type="evidence" value="ECO:0007669"/>
    <property type="project" value="TreeGrafter"/>
</dbReference>
<dbReference type="CDD" id="cd00042">
    <property type="entry name" value="CY"/>
    <property type="match status" value="1"/>
</dbReference>
<evidence type="ECO:0000313" key="4">
    <source>
        <dbReference type="Proteomes" id="UP000770717"/>
    </source>
</evidence>
<feature type="chain" id="PRO_5035252803" description="Cystatin domain-containing protein" evidence="1">
    <location>
        <begin position="20"/>
        <end position="111"/>
    </location>
</feature>
<dbReference type="EMBL" id="WNTK01000301">
    <property type="protein sequence ID" value="KAG9470343.1"/>
    <property type="molecule type" value="Genomic_DNA"/>
</dbReference>
<gene>
    <name evidence="3" type="ORF">GDO78_018061</name>
</gene>
<dbReference type="InterPro" id="IPR000010">
    <property type="entry name" value="Cystatin_dom"/>
</dbReference>
<dbReference type="GO" id="GO:0005615">
    <property type="term" value="C:extracellular space"/>
    <property type="evidence" value="ECO:0007669"/>
    <property type="project" value="TreeGrafter"/>
</dbReference>
<dbReference type="Pfam" id="PF00031">
    <property type="entry name" value="Cystatin"/>
    <property type="match status" value="1"/>
</dbReference>
<keyword evidence="4" id="KW-1185">Reference proteome</keyword>
<dbReference type="Gene3D" id="3.10.450.10">
    <property type="match status" value="1"/>
</dbReference>
<name>A0A8J6JR72_ELECQ</name>
<dbReference type="AlphaFoldDB" id="A0A8J6JR72"/>
<dbReference type="InterPro" id="IPR042886">
    <property type="entry name" value="Cystatin-F"/>
</dbReference>
<dbReference type="OrthoDB" id="9929365at2759"/>
<organism evidence="3 4">
    <name type="scientific">Eleutherodactylus coqui</name>
    <name type="common">Puerto Rican coqui</name>
    <dbReference type="NCBI Taxonomy" id="57060"/>
    <lineage>
        <taxon>Eukaryota</taxon>
        <taxon>Metazoa</taxon>
        <taxon>Chordata</taxon>
        <taxon>Craniata</taxon>
        <taxon>Vertebrata</taxon>
        <taxon>Euteleostomi</taxon>
        <taxon>Amphibia</taxon>
        <taxon>Batrachia</taxon>
        <taxon>Anura</taxon>
        <taxon>Neobatrachia</taxon>
        <taxon>Hyloidea</taxon>
        <taxon>Eleutherodactylidae</taxon>
        <taxon>Eleutherodactylinae</taxon>
        <taxon>Eleutherodactylus</taxon>
        <taxon>Eleutherodactylus</taxon>
    </lineage>
</organism>
<dbReference type="SUPFAM" id="SSF54403">
    <property type="entry name" value="Cystatin/monellin"/>
    <property type="match status" value="1"/>
</dbReference>